<name>A0A2P2BPN5_9FIRM</name>
<sequence length="116" mass="13343">MKKAIIVLSILCGCLIIQQPLQKVVFAQPAITISNNQHELTKEDAKNLLIKYNDKVDYIYQGDASKFEYLKSKNLEGYVFLPDVETDIGYFVDKNTSDIYYFHPSGYLELVNDIKK</sequence>
<evidence type="ECO:0000313" key="1">
    <source>
        <dbReference type="EMBL" id="CEI72313.1"/>
    </source>
</evidence>
<dbReference type="EMBL" id="LN650648">
    <property type="protein sequence ID" value="CEI72313.1"/>
    <property type="molecule type" value="Genomic_DNA"/>
</dbReference>
<protein>
    <submittedName>
        <fullName evidence="1">Uncharacterized protein</fullName>
    </submittedName>
</protein>
<gene>
    <name evidence="1" type="ORF">FRIFI_0768</name>
</gene>
<dbReference type="RefSeq" id="WP_166505029.1">
    <property type="nucleotide sequence ID" value="NZ_JAKNTL010000007.1"/>
</dbReference>
<dbReference type="AlphaFoldDB" id="A0A2P2BPN5"/>
<dbReference type="Proteomes" id="UP000245695">
    <property type="component" value="Chromosome 1"/>
</dbReference>
<evidence type="ECO:0000313" key="2">
    <source>
        <dbReference type="Proteomes" id="UP000245695"/>
    </source>
</evidence>
<reference evidence="1 2" key="1">
    <citation type="submission" date="2014-09" db="EMBL/GenBank/DDBJ databases">
        <authorList>
            <person name="Hornung B.V."/>
        </authorList>
    </citation>
    <scope>NUCLEOTIDE SEQUENCE [LARGE SCALE GENOMIC DNA]</scope>
    <source>
        <strain evidence="1 2">FRIFI</strain>
    </source>
</reference>
<keyword evidence="2" id="KW-1185">Reference proteome</keyword>
<proteinExistence type="predicted"/>
<accession>A0A2P2BPN5</accession>
<dbReference type="KEGG" id="rhom:FRIFI_0768"/>
<organism evidence="1 2">
    <name type="scientific">Romboutsia hominis</name>
    <dbReference type="NCBI Taxonomy" id="1507512"/>
    <lineage>
        <taxon>Bacteria</taxon>
        <taxon>Bacillati</taxon>
        <taxon>Bacillota</taxon>
        <taxon>Clostridia</taxon>
        <taxon>Peptostreptococcales</taxon>
        <taxon>Peptostreptococcaceae</taxon>
        <taxon>Romboutsia</taxon>
    </lineage>
</organism>